<feature type="transmembrane region" description="Helical" evidence="1">
    <location>
        <begin position="73"/>
        <end position="90"/>
    </location>
</feature>
<sequence>MPEQAEKAVSMPELFYDLIYAYAIGRMTQAVATPTYGQIPWLNLLEFLMMFLVFWNLWSYQTVFANRFYTGKLVDNLFLFIDMFLVIYLSTALNIDFAATKVAFQLSTGILLISVGLQYLIANRTHPTPMNKPFMLVLFATGIVSALSIIPDDYRISFGIFLVATLAASFGPIFLIPLQRQVPTHFDHLTERYSLFTLLIFGEAVIAVADVLHHGLTVNYVGYFVVIVLMFISYIQVYESGIDRHRRTSGMAAIQLHYPMLVGNLLSFTFIRLWLEGELNAFWFLPAFGISFFLYVISLSAYLATYRKPGIDVGHKRLFYLLFSYGLFIVYGLTTVTMPLLFLLGLIAYLVANNLYLWQFVLHPNR</sequence>
<feature type="transmembrane region" description="Helical" evidence="1">
    <location>
        <begin position="258"/>
        <end position="275"/>
    </location>
</feature>
<feature type="transmembrane region" description="Helical" evidence="1">
    <location>
        <begin position="195"/>
        <end position="214"/>
    </location>
</feature>
<gene>
    <name evidence="2" type="ORF">FC34_GL001572</name>
</gene>
<dbReference type="STRING" id="1423727.FC34_GL001572"/>
<name>A0A0R2B739_9LACO</name>
<keyword evidence="1" id="KW-0472">Membrane</keyword>
<feature type="transmembrane region" description="Helical" evidence="1">
    <location>
        <begin position="318"/>
        <end position="334"/>
    </location>
</feature>
<feature type="transmembrane region" description="Helical" evidence="1">
    <location>
        <begin position="220"/>
        <end position="237"/>
    </location>
</feature>
<feature type="transmembrane region" description="Helical" evidence="1">
    <location>
        <begin position="281"/>
        <end position="306"/>
    </location>
</feature>
<protein>
    <recommendedName>
        <fullName evidence="4">Low temperature requirement protein A</fullName>
    </recommendedName>
</protein>
<reference evidence="2 3" key="1">
    <citation type="journal article" date="2015" name="Genome Announc.">
        <title>Expanding the biotechnology potential of lactobacilli through comparative genomics of 213 strains and associated genera.</title>
        <authorList>
            <person name="Sun Z."/>
            <person name="Harris H.M."/>
            <person name="McCann A."/>
            <person name="Guo C."/>
            <person name="Argimon S."/>
            <person name="Zhang W."/>
            <person name="Yang X."/>
            <person name="Jeffery I.B."/>
            <person name="Cooney J.C."/>
            <person name="Kagawa T.F."/>
            <person name="Liu W."/>
            <person name="Song Y."/>
            <person name="Salvetti E."/>
            <person name="Wrobel A."/>
            <person name="Rasinkangas P."/>
            <person name="Parkhill J."/>
            <person name="Rea M.C."/>
            <person name="O'Sullivan O."/>
            <person name="Ritari J."/>
            <person name="Douillard F.P."/>
            <person name="Paul Ross R."/>
            <person name="Yang R."/>
            <person name="Briner A.E."/>
            <person name="Felis G.E."/>
            <person name="de Vos W.M."/>
            <person name="Barrangou R."/>
            <person name="Klaenhammer T.R."/>
            <person name="Caufield P.W."/>
            <person name="Cui Y."/>
            <person name="Zhang H."/>
            <person name="O'Toole P.W."/>
        </authorList>
    </citation>
    <scope>NUCLEOTIDE SEQUENCE [LARGE SCALE GENOMIC DNA]</scope>
    <source>
        <strain evidence="2 3">DSM 23927</strain>
    </source>
</reference>
<accession>A0A0R2B739</accession>
<evidence type="ECO:0000313" key="3">
    <source>
        <dbReference type="Proteomes" id="UP000051672"/>
    </source>
</evidence>
<dbReference type="Proteomes" id="UP000051672">
    <property type="component" value="Unassembled WGS sequence"/>
</dbReference>
<feature type="transmembrane region" description="Helical" evidence="1">
    <location>
        <begin position="102"/>
        <end position="121"/>
    </location>
</feature>
<feature type="transmembrane region" description="Helical" evidence="1">
    <location>
        <begin position="156"/>
        <end position="175"/>
    </location>
</feature>
<organism evidence="2 3">
    <name type="scientific">Lacticaseibacillus brantae DSM 23927</name>
    <dbReference type="NCBI Taxonomy" id="1423727"/>
    <lineage>
        <taxon>Bacteria</taxon>
        <taxon>Bacillati</taxon>
        <taxon>Bacillota</taxon>
        <taxon>Bacilli</taxon>
        <taxon>Lactobacillales</taxon>
        <taxon>Lactobacillaceae</taxon>
        <taxon>Lacticaseibacillus</taxon>
    </lineage>
</organism>
<feature type="transmembrane region" description="Helical" evidence="1">
    <location>
        <begin position="340"/>
        <end position="362"/>
    </location>
</feature>
<dbReference type="EMBL" id="AYZQ01000004">
    <property type="protein sequence ID" value="KRM71459.1"/>
    <property type="molecule type" value="Genomic_DNA"/>
</dbReference>
<proteinExistence type="predicted"/>
<comment type="caution">
    <text evidence="2">The sequence shown here is derived from an EMBL/GenBank/DDBJ whole genome shotgun (WGS) entry which is preliminary data.</text>
</comment>
<keyword evidence="1" id="KW-0812">Transmembrane</keyword>
<evidence type="ECO:0008006" key="4">
    <source>
        <dbReference type="Google" id="ProtNLM"/>
    </source>
</evidence>
<keyword evidence="3" id="KW-1185">Reference proteome</keyword>
<dbReference type="Pfam" id="PF06772">
    <property type="entry name" value="LtrA"/>
    <property type="match status" value="1"/>
</dbReference>
<dbReference type="AlphaFoldDB" id="A0A0R2B739"/>
<dbReference type="PANTHER" id="PTHR36840">
    <property type="entry name" value="BLL5714 PROTEIN"/>
    <property type="match status" value="1"/>
</dbReference>
<keyword evidence="1" id="KW-1133">Transmembrane helix</keyword>
<dbReference type="PANTHER" id="PTHR36840:SF1">
    <property type="entry name" value="BLL5714 PROTEIN"/>
    <property type="match status" value="1"/>
</dbReference>
<evidence type="ECO:0000256" key="1">
    <source>
        <dbReference type="SAM" id="Phobius"/>
    </source>
</evidence>
<dbReference type="RefSeq" id="WP_057894852.1">
    <property type="nucleotide sequence ID" value="NZ_AYZQ01000004.1"/>
</dbReference>
<dbReference type="PATRIC" id="fig|1423727.3.peg.1593"/>
<dbReference type="InterPro" id="IPR010640">
    <property type="entry name" value="Low_temperature_requirement_A"/>
</dbReference>
<feature type="transmembrane region" description="Helical" evidence="1">
    <location>
        <begin position="41"/>
        <end position="61"/>
    </location>
</feature>
<feature type="transmembrane region" description="Helical" evidence="1">
    <location>
        <begin position="133"/>
        <end position="150"/>
    </location>
</feature>
<evidence type="ECO:0000313" key="2">
    <source>
        <dbReference type="EMBL" id="KRM71459.1"/>
    </source>
</evidence>